<dbReference type="InterPro" id="IPR051266">
    <property type="entry name" value="CLCR"/>
</dbReference>
<sequence>MDSRMVFVLLWMLLSSTSTGIKLDGNGYVDVVIAISSKVPQDNRLIDKIKEMVTEGSLYLYHALDEKVYFREATILVPPQWNGTNFTKARTEIDNANPSYGFEPYTNQYGECGAEGEYIHFTPEYLLNDTLTELYGSRGKIFVHEWAHLRWGVFDECNGEKPFYHSNGYIEATRCSKNIKVEFYEVTAGGSLQQCSIDPQTSLPTKGCMFFLDRNQITNSSIMFLPSLNAVTTFCHENEHNYEAPNMQNKKCEKATWTVIFEDSVDKDALCSLKPLQSPPPPPSFKVVQRKQRIVCLILDVSGSMEGSRILQQQQAATHFLRNIIENQARVGIVAFSTLASTLSPLTTIASDTTRENLIKLLPKVASGSTNMCLGLSQGLQILREDNGDALGDEIIFLTDGQATDNIAICVPSAIQSGAIIHTLAFSDSAARELTEMANKTGGQFLSPNDKTTSNQLMDAFASLTLSTGDYTKEPVQLESIGERTSDWFNGTVSVDQTVGNKTSFVIIYETSFPSVYIQSPSGSVYTQTNMSHDVSQKTVTLNIPGTTEHGDWKYSIQTTILQALTLTVTSQAAQADVPPITVKTHMNQQFSDGTKPMIVFAEVSQSYRPVINAEVWATLESETGSVQTLRLLDNGAGADAFQDDGIYSRIFTYTFTYTYIYIHTYQIILFGPSDFYDFGNLDLGDLSSYVTPCVKNVGVFNKSLYTAHVLQLSPPKPPIFEEPLDVGNFTRTDTGESFMVKLSGQAPSNFPPNRITDLSAEIQEDTVLLNWTAPGEDLDQGTAKSYEIRWSFDLKMLRFNFSNGYEVNTTAVSPQKAGSVEQHSFNLNITIQNGTTLFFAVQSEDKQKAKSETSNIAQASKILPGPKPQGISNPGMNLTVLVISLCVVTVVLCFIVVVVVCAVKRRKRSAKNFVVLLLCYPFYVLVLMAVVCVFEQWFSLFFFNDHLSSYCFM</sequence>
<dbReference type="GO" id="GO:0005886">
    <property type="term" value="C:plasma membrane"/>
    <property type="evidence" value="ECO:0007669"/>
    <property type="project" value="TreeGrafter"/>
</dbReference>
<evidence type="ECO:0000313" key="5">
    <source>
        <dbReference type="Proteomes" id="UP000694701"/>
    </source>
</evidence>
<dbReference type="Ensembl" id="ENSCCRT00020056632.1">
    <property type="protein sequence ID" value="ENSCCRP00020051997.1"/>
    <property type="gene ID" value="ENSCCRG00020023088.1"/>
</dbReference>
<feature type="transmembrane region" description="Helical" evidence="1">
    <location>
        <begin position="916"/>
        <end position="939"/>
    </location>
</feature>
<dbReference type="SMART" id="SM00327">
    <property type="entry name" value="VWA"/>
    <property type="match status" value="1"/>
</dbReference>
<feature type="domain" description="VWFA" evidence="3">
    <location>
        <begin position="294"/>
        <end position="464"/>
    </location>
</feature>
<dbReference type="Pfam" id="PF00092">
    <property type="entry name" value="VWA"/>
    <property type="match status" value="1"/>
</dbReference>
<dbReference type="InterPro" id="IPR013642">
    <property type="entry name" value="CLCA_N"/>
</dbReference>
<feature type="chain" id="PRO_5034070384" evidence="2">
    <location>
        <begin position="21"/>
        <end position="954"/>
    </location>
</feature>
<dbReference type="AlphaFoldDB" id="A0A8C2HKH6"/>
<dbReference type="PROSITE" id="PS50234">
    <property type="entry name" value="VWFA"/>
    <property type="match status" value="1"/>
</dbReference>
<name>A0A8C2HKH6_CYPCA</name>
<dbReference type="Pfam" id="PF08434">
    <property type="entry name" value="CLCA"/>
    <property type="match status" value="1"/>
</dbReference>
<evidence type="ECO:0000313" key="4">
    <source>
        <dbReference type="Ensembl" id="ENSCCRP00020051997.1"/>
    </source>
</evidence>
<dbReference type="InterPro" id="IPR036465">
    <property type="entry name" value="vWFA_dom_sf"/>
</dbReference>
<dbReference type="Proteomes" id="UP000694701">
    <property type="component" value="Unplaced"/>
</dbReference>
<evidence type="ECO:0000256" key="1">
    <source>
        <dbReference type="SAM" id="Phobius"/>
    </source>
</evidence>
<dbReference type="PANTHER" id="PTHR10579:SF172">
    <property type="entry name" value="CALCIUM-ACTIVATED CHLORIDE CHANNEL REGULATOR 4 PRECURSOR-RELATED"/>
    <property type="match status" value="1"/>
</dbReference>
<protein>
    <submittedName>
        <fullName evidence="4">Chloride channel accessory 1</fullName>
    </submittedName>
</protein>
<feature type="signal peptide" evidence="2">
    <location>
        <begin position="1"/>
        <end position="20"/>
    </location>
</feature>
<dbReference type="PANTHER" id="PTHR10579">
    <property type="entry name" value="CALCIUM-ACTIVATED CHLORIDE CHANNEL REGULATOR"/>
    <property type="match status" value="1"/>
</dbReference>
<dbReference type="CDD" id="cd00198">
    <property type="entry name" value="vWFA"/>
    <property type="match status" value="1"/>
</dbReference>
<dbReference type="Gene3D" id="3.40.50.410">
    <property type="entry name" value="von Willebrand factor, type A domain"/>
    <property type="match status" value="1"/>
</dbReference>
<evidence type="ECO:0000256" key="2">
    <source>
        <dbReference type="SAM" id="SignalP"/>
    </source>
</evidence>
<dbReference type="InterPro" id="IPR002035">
    <property type="entry name" value="VWF_A"/>
</dbReference>
<dbReference type="Gene3D" id="2.60.40.10">
    <property type="entry name" value="Immunoglobulins"/>
    <property type="match status" value="1"/>
</dbReference>
<evidence type="ECO:0000259" key="3">
    <source>
        <dbReference type="PROSITE" id="PS50234"/>
    </source>
</evidence>
<keyword evidence="1" id="KW-0472">Membrane</keyword>
<keyword evidence="1" id="KW-0812">Transmembrane</keyword>
<dbReference type="InterPro" id="IPR013783">
    <property type="entry name" value="Ig-like_fold"/>
</dbReference>
<reference evidence="4" key="1">
    <citation type="submission" date="2025-08" db="UniProtKB">
        <authorList>
            <consortium name="Ensembl"/>
        </authorList>
    </citation>
    <scope>IDENTIFICATION</scope>
</reference>
<accession>A0A8C2HKH6</accession>
<organism evidence="4 5">
    <name type="scientific">Cyprinus carpio</name>
    <name type="common">Common carp</name>
    <dbReference type="NCBI Taxonomy" id="7962"/>
    <lineage>
        <taxon>Eukaryota</taxon>
        <taxon>Metazoa</taxon>
        <taxon>Chordata</taxon>
        <taxon>Craniata</taxon>
        <taxon>Vertebrata</taxon>
        <taxon>Euteleostomi</taxon>
        <taxon>Actinopterygii</taxon>
        <taxon>Neopterygii</taxon>
        <taxon>Teleostei</taxon>
        <taxon>Ostariophysi</taxon>
        <taxon>Cypriniformes</taxon>
        <taxon>Cyprinidae</taxon>
        <taxon>Cyprininae</taxon>
        <taxon>Cyprinus</taxon>
    </lineage>
</organism>
<proteinExistence type="predicted"/>
<feature type="transmembrane region" description="Helical" evidence="1">
    <location>
        <begin position="879"/>
        <end position="904"/>
    </location>
</feature>
<dbReference type="SUPFAM" id="SSF53300">
    <property type="entry name" value="vWA-like"/>
    <property type="match status" value="1"/>
</dbReference>
<keyword evidence="1" id="KW-1133">Transmembrane helix</keyword>
<keyword evidence="2" id="KW-0732">Signal</keyword>